<name>A0A7R8ZNH5_9CRUS</name>
<dbReference type="AlphaFoldDB" id="A0A7R8ZNH5"/>
<dbReference type="EMBL" id="OB660665">
    <property type="protein sequence ID" value="CAD7225791.1"/>
    <property type="molecule type" value="Genomic_DNA"/>
</dbReference>
<accession>A0A7R8ZNH5</accession>
<gene>
    <name evidence="1" type="ORF">CTOB1V02_LOCUS3723</name>
</gene>
<organism evidence="1">
    <name type="scientific">Cyprideis torosa</name>
    <dbReference type="NCBI Taxonomy" id="163714"/>
    <lineage>
        <taxon>Eukaryota</taxon>
        <taxon>Metazoa</taxon>
        <taxon>Ecdysozoa</taxon>
        <taxon>Arthropoda</taxon>
        <taxon>Crustacea</taxon>
        <taxon>Oligostraca</taxon>
        <taxon>Ostracoda</taxon>
        <taxon>Podocopa</taxon>
        <taxon>Podocopida</taxon>
        <taxon>Cytherocopina</taxon>
        <taxon>Cytheroidea</taxon>
        <taxon>Cytherideidae</taxon>
        <taxon>Cyprideis</taxon>
    </lineage>
</organism>
<evidence type="ECO:0000313" key="1">
    <source>
        <dbReference type="EMBL" id="CAD7225791.1"/>
    </source>
</evidence>
<reference evidence="1" key="1">
    <citation type="submission" date="2020-11" db="EMBL/GenBank/DDBJ databases">
        <authorList>
            <person name="Tran Van P."/>
        </authorList>
    </citation>
    <scope>NUCLEOTIDE SEQUENCE</scope>
</reference>
<protein>
    <submittedName>
        <fullName evidence="1">Uncharacterized protein</fullName>
    </submittedName>
</protein>
<sequence>MKAYLNLSLYITPAGMAVTQVQSSRIAAGRDHENRPTEDPSTIRISRWEPAVALISEGFDRSLCEKLIAESLEKDGADCLYPSSLGEKSDASVRTQLAIYLIERHLKDLDSLHCDPLPESAFALPWDPQSVHEIH</sequence>
<proteinExistence type="predicted"/>